<dbReference type="PROSITE" id="PS50987">
    <property type="entry name" value="HTH_ARSR_2"/>
    <property type="match status" value="1"/>
</dbReference>
<protein>
    <submittedName>
        <fullName evidence="3">SRPBCC domain-containing protein</fullName>
    </submittedName>
</protein>
<organism evidence="3 4">
    <name type="scientific">Kitasatospora kazusensis</name>
    <dbReference type="NCBI Taxonomy" id="407974"/>
    <lineage>
        <taxon>Bacteria</taxon>
        <taxon>Bacillati</taxon>
        <taxon>Actinomycetota</taxon>
        <taxon>Actinomycetes</taxon>
        <taxon>Kitasatosporales</taxon>
        <taxon>Streptomycetaceae</taxon>
        <taxon>Kitasatospora</taxon>
    </lineage>
</organism>
<dbReference type="InterPro" id="IPR023393">
    <property type="entry name" value="START-like_dom_sf"/>
</dbReference>
<dbReference type="CDD" id="cd08893">
    <property type="entry name" value="SRPBCC_CalC_Aha1-like_GntR-HTH"/>
    <property type="match status" value="1"/>
</dbReference>
<dbReference type="Pfam" id="PF12840">
    <property type="entry name" value="HTH_20"/>
    <property type="match status" value="1"/>
</dbReference>
<proteinExistence type="inferred from homology"/>
<dbReference type="InterPro" id="IPR011991">
    <property type="entry name" value="ArsR-like_HTH"/>
</dbReference>
<dbReference type="InterPro" id="IPR001845">
    <property type="entry name" value="HTH_ArsR_DNA-bd_dom"/>
</dbReference>
<evidence type="ECO:0000259" key="2">
    <source>
        <dbReference type="PROSITE" id="PS50987"/>
    </source>
</evidence>
<dbReference type="SUPFAM" id="SSF46785">
    <property type="entry name" value="Winged helix' DNA-binding domain"/>
    <property type="match status" value="1"/>
</dbReference>
<dbReference type="Gene3D" id="3.30.530.20">
    <property type="match status" value="1"/>
</dbReference>
<dbReference type="Gene3D" id="1.10.10.10">
    <property type="entry name" value="Winged helix-like DNA-binding domain superfamily/Winged helix DNA-binding domain"/>
    <property type="match status" value="1"/>
</dbReference>
<evidence type="ECO:0000256" key="1">
    <source>
        <dbReference type="ARBA" id="ARBA00006817"/>
    </source>
</evidence>
<accession>A0ABN2ZRH7</accession>
<gene>
    <name evidence="3" type="ORF">GCM10009760_35660</name>
</gene>
<name>A0ABN2ZRH7_9ACTN</name>
<dbReference type="CDD" id="cd00090">
    <property type="entry name" value="HTH_ARSR"/>
    <property type="match status" value="1"/>
</dbReference>
<dbReference type="SUPFAM" id="SSF55961">
    <property type="entry name" value="Bet v1-like"/>
    <property type="match status" value="1"/>
</dbReference>
<dbReference type="Proteomes" id="UP001422759">
    <property type="component" value="Unassembled WGS sequence"/>
</dbReference>
<evidence type="ECO:0000313" key="3">
    <source>
        <dbReference type="EMBL" id="GAA2146202.1"/>
    </source>
</evidence>
<dbReference type="PANTHER" id="PTHR38600">
    <property type="entry name" value="TRANSCRIPTIONAL REGULATORY PROTEIN"/>
    <property type="match status" value="1"/>
</dbReference>
<dbReference type="PANTHER" id="PTHR38600:SF1">
    <property type="entry name" value="TRANSCRIPTIONAL REGULATORY PROTEIN"/>
    <property type="match status" value="1"/>
</dbReference>
<comment type="similarity">
    <text evidence="1">Belongs to the AHA1 family.</text>
</comment>
<dbReference type="EMBL" id="BAAANT010000019">
    <property type="protein sequence ID" value="GAA2146202.1"/>
    <property type="molecule type" value="Genomic_DNA"/>
</dbReference>
<dbReference type="SMART" id="SM00418">
    <property type="entry name" value="HTH_ARSR"/>
    <property type="match status" value="1"/>
</dbReference>
<feature type="domain" description="HTH arsR-type" evidence="2">
    <location>
        <begin position="1"/>
        <end position="88"/>
    </location>
</feature>
<reference evidence="3 4" key="1">
    <citation type="journal article" date="2019" name="Int. J. Syst. Evol. Microbiol.">
        <title>The Global Catalogue of Microorganisms (GCM) 10K type strain sequencing project: providing services to taxonomists for standard genome sequencing and annotation.</title>
        <authorList>
            <consortium name="The Broad Institute Genomics Platform"/>
            <consortium name="The Broad Institute Genome Sequencing Center for Infectious Disease"/>
            <person name="Wu L."/>
            <person name="Ma J."/>
        </authorList>
    </citation>
    <scope>NUCLEOTIDE SEQUENCE [LARGE SCALE GENOMIC DNA]</scope>
    <source>
        <strain evidence="3 4">JCM 14560</strain>
    </source>
</reference>
<dbReference type="InterPro" id="IPR036388">
    <property type="entry name" value="WH-like_DNA-bd_sf"/>
</dbReference>
<evidence type="ECO:0000313" key="4">
    <source>
        <dbReference type="Proteomes" id="UP001422759"/>
    </source>
</evidence>
<keyword evidence="4" id="KW-1185">Reference proteome</keyword>
<dbReference type="NCBIfam" id="NF033788">
    <property type="entry name" value="HTH_metalloreg"/>
    <property type="match status" value="1"/>
</dbReference>
<dbReference type="Pfam" id="PF08327">
    <property type="entry name" value="AHSA1"/>
    <property type="match status" value="1"/>
</dbReference>
<dbReference type="RefSeq" id="WP_344466083.1">
    <property type="nucleotide sequence ID" value="NZ_BAAANT010000019.1"/>
</dbReference>
<dbReference type="InterPro" id="IPR036390">
    <property type="entry name" value="WH_DNA-bd_sf"/>
</dbReference>
<comment type="caution">
    <text evidence="3">The sequence shown here is derived from an EMBL/GenBank/DDBJ whole genome shotgun (WGS) entry which is preliminary data.</text>
</comment>
<dbReference type="InterPro" id="IPR013538">
    <property type="entry name" value="ASHA1/2-like_C"/>
</dbReference>
<dbReference type="PRINTS" id="PR00778">
    <property type="entry name" value="HTHARSR"/>
</dbReference>
<sequence length="250" mass="28599">MDAIFKALADPTRRSLLDELFRQDGQTLSALEHRFAITRFAVMKHLKQLEEAGLVVTRRQGREKLHFLNPVPIRLVHDRWVSKYTGPWAAALSDLKSRLETPMQKVFEIYIRTTPERLWEAITDREIRSKYNFGAEVTSDWTPGSRFEMSHPKAPELLGEGEILEVDPPRRLVQSMVALWSDAVKSEGTSRVTWEIEPVGDSCRLTVTHDHLREGANDELYGGWPMILSGLKTWLETGELLTTPGSLRYS</sequence>